<evidence type="ECO:0000313" key="2">
    <source>
        <dbReference type="WBParaSite" id="ACRNAN_scaffold10652.g9375.t1"/>
    </source>
</evidence>
<sequence length="161" mass="18656">MAEIELLKTNVPYHVQHVMGSDMVIEELPEAVDERKFYFVSESLFENILQTRYKNGIRCTQKEVDEINESLGGTDLTVKDFLFERPIFCDCCNRQINFYDVFQQATKKHGVDFLRWAILGDGKKVQIFPKNFEHQIECSKCHSMVVAVPYGHYSSRGYACA</sequence>
<proteinExistence type="predicted"/>
<evidence type="ECO:0000313" key="1">
    <source>
        <dbReference type="Proteomes" id="UP000887540"/>
    </source>
</evidence>
<keyword evidence="1" id="KW-1185">Reference proteome</keyword>
<dbReference type="WBParaSite" id="ACRNAN_scaffold10652.g9375.t1">
    <property type="protein sequence ID" value="ACRNAN_scaffold10652.g9375.t1"/>
    <property type="gene ID" value="ACRNAN_scaffold10652.g9375"/>
</dbReference>
<protein>
    <submittedName>
        <fullName evidence="2">Uncharacterized protein</fullName>
    </submittedName>
</protein>
<accession>A0A914CGR2</accession>
<name>A0A914CGR2_9BILA</name>
<reference evidence="2" key="1">
    <citation type="submission" date="2022-11" db="UniProtKB">
        <authorList>
            <consortium name="WormBaseParasite"/>
        </authorList>
    </citation>
    <scope>IDENTIFICATION</scope>
</reference>
<dbReference type="Proteomes" id="UP000887540">
    <property type="component" value="Unplaced"/>
</dbReference>
<dbReference type="AlphaFoldDB" id="A0A914CGR2"/>
<organism evidence="1 2">
    <name type="scientific">Acrobeloides nanus</name>
    <dbReference type="NCBI Taxonomy" id="290746"/>
    <lineage>
        <taxon>Eukaryota</taxon>
        <taxon>Metazoa</taxon>
        <taxon>Ecdysozoa</taxon>
        <taxon>Nematoda</taxon>
        <taxon>Chromadorea</taxon>
        <taxon>Rhabditida</taxon>
        <taxon>Tylenchina</taxon>
        <taxon>Cephalobomorpha</taxon>
        <taxon>Cephaloboidea</taxon>
        <taxon>Cephalobidae</taxon>
        <taxon>Acrobeloides</taxon>
    </lineage>
</organism>